<dbReference type="STRING" id="1076872.G8ZQS3"/>
<dbReference type="FunFam" id="2.30.42.10:FF:000183">
    <property type="entry name" value="Golgi reassembly-stacking protein 2"/>
    <property type="match status" value="1"/>
</dbReference>
<dbReference type="FunCoup" id="G8ZQS3">
    <property type="interactions" value="127"/>
</dbReference>
<sequence length="387" mass="42937">MFRIAKNLVRTLEQSVQETLSLSGDNNQLDAFFQSIPPNLLLSQSYSHSQQDPDQAQKPVQQQHRHRFNEVVSGLRVVYVDETQLQLQSYFDYIVGINDDAVPMISNQHGYFYPDYYRITQIFNSSANSTLKLNVWSAKGGTFRDEYMSILSKDEAKLEDVSLSSGSMKESERAFQRLGFKVQWSPLIAATFTYHVLNVTSHAGPAAQSGLIPDEDYIIGCQDGLLATGGENLLQDIARSRANHDLQLYVYNMVHDCVRPITVHIGGDGRLGCNVGYGFLHRIPTVIKNTQETDQQQQFQTLSEPVTDLEPTSSSTFVPSALAPPTTSKKPASKKKHIAAPAQETSMSDYFSEGKDQSARPTSTPKQQEGDSAVPPPPISARKTTDA</sequence>
<feature type="domain" description="PDZ GRASP-type" evidence="6">
    <location>
        <begin position="73"/>
        <end position="187"/>
    </location>
</feature>
<evidence type="ECO:0000256" key="4">
    <source>
        <dbReference type="ARBA" id="ARBA00023136"/>
    </source>
</evidence>
<dbReference type="Proteomes" id="UP000005627">
    <property type="component" value="Chromosome 3"/>
</dbReference>
<protein>
    <recommendedName>
        <fullName evidence="6">PDZ GRASP-type domain-containing protein</fullName>
    </recommendedName>
</protein>
<dbReference type="GO" id="GO:0044877">
    <property type="term" value="F:protein-containing complex binding"/>
    <property type="evidence" value="ECO:0007669"/>
    <property type="project" value="EnsemblFungi"/>
</dbReference>
<dbReference type="GO" id="GO:0009306">
    <property type="term" value="P:protein secretion"/>
    <property type="evidence" value="ECO:0007669"/>
    <property type="project" value="EnsemblFungi"/>
</dbReference>
<dbReference type="HOGENOM" id="CLU_742267_0_0_1"/>
<dbReference type="EMBL" id="HE616744">
    <property type="protein sequence ID" value="CCE91560.1"/>
    <property type="molecule type" value="Genomic_DNA"/>
</dbReference>
<proteinExistence type="predicted"/>
<dbReference type="InterPro" id="IPR007583">
    <property type="entry name" value="GRASP55_65"/>
</dbReference>
<keyword evidence="8" id="KW-1185">Reference proteome</keyword>
<reference evidence="7 8" key="1">
    <citation type="journal article" date="2011" name="Proc. Natl. Acad. Sci. U.S.A.">
        <title>Evolutionary erosion of yeast sex chromosomes by mating-type switching accidents.</title>
        <authorList>
            <person name="Gordon J.L."/>
            <person name="Armisen D."/>
            <person name="Proux-Wera E."/>
            <person name="Oheigeartaigh S.S."/>
            <person name="Byrne K.P."/>
            <person name="Wolfe K.H."/>
        </authorList>
    </citation>
    <scope>NUCLEOTIDE SEQUENCE [LARGE SCALE GENOMIC DNA]</scope>
    <source>
        <strain evidence="8">ATCC 10662 / CBS 1146 / NBRC 0425 / NCYC 2629 / NRRL Y-866</strain>
    </source>
</reference>
<dbReference type="AlphaFoldDB" id="G8ZQS3"/>
<dbReference type="GeneID" id="11501977"/>
<dbReference type="PROSITE" id="PS51865">
    <property type="entry name" value="PDZ_GRASP"/>
    <property type="match status" value="2"/>
</dbReference>
<dbReference type="Gene3D" id="2.30.42.10">
    <property type="match status" value="2"/>
</dbReference>
<name>G8ZQS3_TORDE</name>
<keyword evidence="2" id="KW-0677">Repeat</keyword>
<feature type="region of interest" description="Disordered" evidence="5">
    <location>
        <begin position="291"/>
        <end position="387"/>
    </location>
</feature>
<evidence type="ECO:0000256" key="3">
    <source>
        <dbReference type="ARBA" id="ARBA00023034"/>
    </source>
</evidence>
<dbReference type="PANTHER" id="PTHR12893:SF0">
    <property type="entry name" value="GRASP65"/>
    <property type="match status" value="1"/>
</dbReference>
<dbReference type="InterPro" id="IPR036034">
    <property type="entry name" value="PDZ_sf"/>
</dbReference>
<dbReference type="InterPro" id="IPR024958">
    <property type="entry name" value="GRASP_PDZ"/>
</dbReference>
<organism evidence="7 8">
    <name type="scientific">Torulaspora delbrueckii</name>
    <name type="common">Yeast</name>
    <name type="synonym">Candida colliculosa</name>
    <dbReference type="NCBI Taxonomy" id="4950"/>
    <lineage>
        <taxon>Eukaryota</taxon>
        <taxon>Fungi</taxon>
        <taxon>Dikarya</taxon>
        <taxon>Ascomycota</taxon>
        <taxon>Saccharomycotina</taxon>
        <taxon>Saccharomycetes</taxon>
        <taxon>Saccharomycetales</taxon>
        <taxon>Saccharomycetaceae</taxon>
        <taxon>Torulaspora</taxon>
    </lineage>
</organism>
<evidence type="ECO:0000313" key="7">
    <source>
        <dbReference type="EMBL" id="CCE91560.1"/>
    </source>
</evidence>
<evidence type="ECO:0000256" key="2">
    <source>
        <dbReference type="ARBA" id="ARBA00022737"/>
    </source>
</evidence>
<comment type="subcellular location">
    <subcellularLocation>
        <location evidence="1">Golgi apparatus membrane</location>
    </subcellularLocation>
</comment>
<dbReference type="GO" id="GO:0007030">
    <property type="term" value="P:Golgi organization"/>
    <property type="evidence" value="ECO:0007669"/>
    <property type="project" value="TreeGrafter"/>
</dbReference>
<gene>
    <name evidence="7" type="primary">TDEL0C06710</name>
    <name evidence="7" type="ORF">TDEL_0C06710</name>
</gene>
<evidence type="ECO:0000256" key="1">
    <source>
        <dbReference type="ARBA" id="ARBA00004394"/>
    </source>
</evidence>
<dbReference type="GO" id="GO:0106103">
    <property type="term" value="C:COPII vesicles tethering complex"/>
    <property type="evidence" value="ECO:0007669"/>
    <property type="project" value="EnsemblFungi"/>
</dbReference>
<keyword evidence="4" id="KW-0472">Membrane</keyword>
<feature type="domain" description="PDZ GRASP-type" evidence="6">
    <location>
        <begin position="192"/>
        <end position="280"/>
    </location>
</feature>
<dbReference type="PANTHER" id="PTHR12893">
    <property type="entry name" value="GOLGI REASSEMBLY STACKING PROTEIN GRASP"/>
    <property type="match status" value="1"/>
</dbReference>
<dbReference type="eggNOG" id="KOG3834">
    <property type="taxonomic scope" value="Eukaryota"/>
</dbReference>
<evidence type="ECO:0000256" key="5">
    <source>
        <dbReference type="SAM" id="MobiDB-lite"/>
    </source>
</evidence>
<feature type="compositionally biased region" description="Low complexity" evidence="5">
    <location>
        <begin position="291"/>
        <end position="301"/>
    </location>
</feature>
<dbReference type="KEGG" id="tdl:TDEL_0C06710"/>
<accession>G8ZQS3</accession>
<dbReference type="RefSeq" id="XP_003680771.1">
    <property type="nucleotide sequence ID" value="XM_003680723.1"/>
</dbReference>
<dbReference type="OrthoDB" id="3318at2759"/>
<dbReference type="GO" id="GO:0000139">
    <property type="term" value="C:Golgi membrane"/>
    <property type="evidence" value="ECO:0007669"/>
    <property type="project" value="UniProtKB-SubCell"/>
</dbReference>
<evidence type="ECO:0000259" key="6">
    <source>
        <dbReference type="PROSITE" id="PS51865"/>
    </source>
</evidence>
<dbReference type="Pfam" id="PF04495">
    <property type="entry name" value="GRASP55_65"/>
    <property type="match status" value="1"/>
</dbReference>
<keyword evidence="3" id="KW-0333">Golgi apparatus</keyword>
<dbReference type="GO" id="GO:0006888">
    <property type="term" value="P:endoplasmic reticulum to Golgi vesicle-mediated transport"/>
    <property type="evidence" value="ECO:0007669"/>
    <property type="project" value="EnsemblFungi"/>
</dbReference>
<dbReference type="GO" id="GO:0009267">
    <property type="term" value="P:cellular response to starvation"/>
    <property type="evidence" value="ECO:0007669"/>
    <property type="project" value="EnsemblFungi"/>
</dbReference>
<evidence type="ECO:0000313" key="8">
    <source>
        <dbReference type="Proteomes" id="UP000005627"/>
    </source>
</evidence>
<dbReference type="InParanoid" id="G8ZQS3"/>